<feature type="chain" id="PRO_5040712779" evidence="1">
    <location>
        <begin position="19"/>
        <end position="126"/>
    </location>
</feature>
<dbReference type="Proteomes" id="UP000700596">
    <property type="component" value="Unassembled WGS sequence"/>
</dbReference>
<dbReference type="EMBL" id="JAGMWT010000023">
    <property type="protein sequence ID" value="KAH7111780.1"/>
    <property type="molecule type" value="Genomic_DNA"/>
</dbReference>
<name>A0A9P9D1L2_9PLEO</name>
<keyword evidence="4" id="KW-1185">Reference proteome</keyword>
<keyword evidence="1" id="KW-0732">Signal</keyword>
<feature type="signal peptide" evidence="1">
    <location>
        <begin position="1"/>
        <end position="18"/>
    </location>
</feature>
<dbReference type="EMBL" id="JAGMWT010000023">
    <property type="protein sequence ID" value="KAH7111858.1"/>
    <property type="molecule type" value="Genomic_DNA"/>
</dbReference>
<evidence type="ECO:0000256" key="1">
    <source>
        <dbReference type="SAM" id="SignalP"/>
    </source>
</evidence>
<accession>A0A9P9D1L2</accession>
<organism evidence="2 4">
    <name type="scientific">Dendryphion nanum</name>
    <dbReference type="NCBI Taxonomy" id="256645"/>
    <lineage>
        <taxon>Eukaryota</taxon>
        <taxon>Fungi</taxon>
        <taxon>Dikarya</taxon>
        <taxon>Ascomycota</taxon>
        <taxon>Pezizomycotina</taxon>
        <taxon>Dothideomycetes</taxon>
        <taxon>Pleosporomycetidae</taxon>
        <taxon>Pleosporales</taxon>
        <taxon>Torulaceae</taxon>
        <taxon>Dendryphion</taxon>
    </lineage>
</organism>
<evidence type="ECO:0000313" key="2">
    <source>
        <dbReference type="EMBL" id="KAH7111780.1"/>
    </source>
</evidence>
<protein>
    <submittedName>
        <fullName evidence="2">Uncharacterized protein</fullName>
    </submittedName>
</protein>
<dbReference type="OrthoDB" id="3497702at2759"/>
<proteinExistence type="predicted"/>
<sequence length="126" mass="13533">MKLDSIFVVTFLNAVAFAAPSHSPRITISVTNDLTGRNALTTIPANGRFQNISGLFKNSAIDEHGQILASSAQLIGFVENVFCSFNNKDIVIPLNSAATFAVLGRDLELAPLAPTLLNNFQLQCQV</sequence>
<dbReference type="AlphaFoldDB" id="A0A9P9D1L2"/>
<comment type="caution">
    <text evidence="2">The sequence shown here is derived from an EMBL/GenBank/DDBJ whole genome shotgun (WGS) entry which is preliminary data.</text>
</comment>
<gene>
    <name evidence="2" type="ORF">B0J11DRAFT_542957</name>
    <name evidence="3" type="ORF">B0J11DRAFT_543180</name>
</gene>
<evidence type="ECO:0000313" key="3">
    <source>
        <dbReference type="EMBL" id="KAH7111858.1"/>
    </source>
</evidence>
<evidence type="ECO:0000313" key="4">
    <source>
        <dbReference type="Proteomes" id="UP000700596"/>
    </source>
</evidence>
<reference evidence="2" key="1">
    <citation type="journal article" date="2021" name="Nat. Commun.">
        <title>Genetic determinants of endophytism in the Arabidopsis root mycobiome.</title>
        <authorList>
            <person name="Mesny F."/>
            <person name="Miyauchi S."/>
            <person name="Thiergart T."/>
            <person name="Pickel B."/>
            <person name="Atanasova L."/>
            <person name="Karlsson M."/>
            <person name="Huettel B."/>
            <person name="Barry K.W."/>
            <person name="Haridas S."/>
            <person name="Chen C."/>
            <person name="Bauer D."/>
            <person name="Andreopoulos W."/>
            <person name="Pangilinan J."/>
            <person name="LaButti K."/>
            <person name="Riley R."/>
            <person name="Lipzen A."/>
            <person name="Clum A."/>
            <person name="Drula E."/>
            <person name="Henrissat B."/>
            <person name="Kohler A."/>
            <person name="Grigoriev I.V."/>
            <person name="Martin F.M."/>
            <person name="Hacquard S."/>
        </authorList>
    </citation>
    <scope>NUCLEOTIDE SEQUENCE</scope>
    <source>
        <strain evidence="2">MPI-CAGE-CH-0243</strain>
    </source>
</reference>